<accession>A0A917I2E1</accession>
<evidence type="ECO:0000313" key="10">
    <source>
        <dbReference type="Proteomes" id="UP000603912"/>
    </source>
</evidence>
<dbReference type="PANTHER" id="PTHR30269:SF0">
    <property type="entry name" value="MEMBRANE TRANSPORTER PROTEIN YFCA-RELATED"/>
    <property type="match status" value="1"/>
</dbReference>
<comment type="caution">
    <text evidence="9">The sequence shown here is derived from an EMBL/GenBank/DDBJ whole genome shotgun (WGS) entry which is preliminary data.</text>
</comment>
<feature type="transmembrane region" description="Helical" evidence="8">
    <location>
        <begin position="230"/>
        <end position="248"/>
    </location>
</feature>
<feature type="transmembrane region" description="Helical" evidence="8">
    <location>
        <begin position="132"/>
        <end position="151"/>
    </location>
</feature>
<gene>
    <name evidence="9" type="ORF">GCM10007036_00530</name>
</gene>
<sequence>MELDLITLGLLGLVALLAGFFDSIAGGGGLMTVPALLLAGFDPVSAVATNKLQGVFGTASATWSFARAGKIAWRESLPMAATAALGALAGAFAVRHLAGNVLAGVIPILLVVIALYFGLSPKMRDEDARRRIPPWVFGVTIAPLVGFYDGFFGPGAGSFYMVGMVTLLGLGLVRATGNTKLLNVSSNGASLALFIWSGLVVWPVGLVMAAGSFAGAQIGARLALRHGARLIRPLLIIVCLAVAARLMADPANPLRQALSRILAGG</sequence>
<comment type="subcellular location">
    <subcellularLocation>
        <location evidence="1 8">Cell membrane</location>
        <topology evidence="1 8">Multi-pass membrane protein</topology>
    </subcellularLocation>
</comment>
<dbReference type="InterPro" id="IPR052017">
    <property type="entry name" value="TSUP"/>
</dbReference>
<dbReference type="InterPro" id="IPR002781">
    <property type="entry name" value="TM_pro_TauE-like"/>
</dbReference>
<keyword evidence="10" id="KW-1185">Reference proteome</keyword>
<feature type="transmembrane region" description="Helical" evidence="8">
    <location>
        <begin position="6"/>
        <end position="25"/>
    </location>
</feature>
<evidence type="ECO:0000256" key="5">
    <source>
        <dbReference type="ARBA" id="ARBA00022692"/>
    </source>
</evidence>
<reference evidence="9" key="1">
    <citation type="journal article" date="2014" name="Int. J. Syst. Evol. Microbiol.">
        <title>Complete genome sequence of Corynebacterium casei LMG S-19264T (=DSM 44701T), isolated from a smear-ripened cheese.</title>
        <authorList>
            <consortium name="US DOE Joint Genome Institute (JGI-PGF)"/>
            <person name="Walter F."/>
            <person name="Albersmeier A."/>
            <person name="Kalinowski J."/>
            <person name="Ruckert C."/>
        </authorList>
    </citation>
    <scope>NUCLEOTIDE SEQUENCE</scope>
    <source>
        <strain evidence="9">CGMCC 1.12214</strain>
    </source>
</reference>
<dbReference type="GO" id="GO:0005886">
    <property type="term" value="C:plasma membrane"/>
    <property type="evidence" value="ECO:0007669"/>
    <property type="project" value="UniProtKB-SubCell"/>
</dbReference>
<name>A0A917I2E1_9HYPH</name>
<evidence type="ECO:0000256" key="4">
    <source>
        <dbReference type="ARBA" id="ARBA00022475"/>
    </source>
</evidence>
<keyword evidence="3" id="KW-0813">Transport</keyword>
<feature type="transmembrane region" description="Helical" evidence="8">
    <location>
        <begin position="189"/>
        <end position="210"/>
    </location>
</feature>
<keyword evidence="6 8" id="KW-1133">Transmembrane helix</keyword>
<organism evidence="9 10">
    <name type="scientific">Alsobacter metallidurans</name>
    <dbReference type="NCBI Taxonomy" id="340221"/>
    <lineage>
        <taxon>Bacteria</taxon>
        <taxon>Pseudomonadati</taxon>
        <taxon>Pseudomonadota</taxon>
        <taxon>Alphaproteobacteria</taxon>
        <taxon>Hyphomicrobiales</taxon>
        <taxon>Alsobacteraceae</taxon>
        <taxon>Alsobacter</taxon>
    </lineage>
</organism>
<dbReference type="EMBL" id="BMES01000001">
    <property type="protein sequence ID" value="GGH06243.1"/>
    <property type="molecule type" value="Genomic_DNA"/>
</dbReference>
<dbReference type="PANTHER" id="PTHR30269">
    <property type="entry name" value="TRANSMEMBRANE PROTEIN YFCA"/>
    <property type="match status" value="1"/>
</dbReference>
<dbReference type="RefSeq" id="WP_188515742.1">
    <property type="nucleotide sequence ID" value="NZ_BMES01000001.1"/>
</dbReference>
<dbReference type="Pfam" id="PF01925">
    <property type="entry name" value="TauE"/>
    <property type="match status" value="1"/>
</dbReference>
<evidence type="ECO:0000256" key="2">
    <source>
        <dbReference type="ARBA" id="ARBA00009142"/>
    </source>
</evidence>
<dbReference type="Proteomes" id="UP000603912">
    <property type="component" value="Unassembled WGS sequence"/>
</dbReference>
<evidence type="ECO:0000256" key="3">
    <source>
        <dbReference type="ARBA" id="ARBA00022448"/>
    </source>
</evidence>
<evidence type="ECO:0000256" key="8">
    <source>
        <dbReference type="RuleBase" id="RU363041"/>
    </source>
</evidence>
<protein>
    <recommendedName>
        <fullName evidence="8">Probable membrane transporter protein</fullName>
    </recommendedName>
</protein>
<keyword evidence="4 8" id="KW-1003">Cell membrane</keyword>
<proteinExistence type="inferred from homology"/>
<evidence type="ECO:0000313" key="9">
    <source>
        <dbReference type="EMBL" id="GGH06243.1"/>
    </source>
</evidence>
<keyword evidence="7 8" id="KW-0472">Membrane</keyword>
<keyword evidence="5 8" id="KW-0812">Transmembrane</keyword>
<comment type="similarity">
    <text evidence="2 8">Belongs to the 4-toluene sulfonate uptake permease (TSUP) (TC 2.A.102) family.</text>
</comment>
<evidence type="ECO:0000256" key="7">
    <source>
        <dbReference type="ARBA" id="ARBA00023136"/>
    </source>
</evidence>
<reference evidence="9" key="2">
    <citation type="submission" date="2020-09" db="EMBL/GenBank/DDBJ databases">
        <authorList>
            <person name="Sun Q."/>
            <person name="Zhou Y."/>
        </authorList>
    </citation>
    <scope>NUCLEOTIDE SEQUENCE</scope>
    <source>
        <strain evidence="9">CGMCC 1.12214</strain>
    </source>
</reference>
<evidence type="ECO:0000256" key="6">
    <source>
        <dbReference type="ARBA" id="ARBA00022989"/>
    </source>
</evidence>
<feature type="transmembrane region" description="Helical" evidence="8">
    <location>
        <begin position="157"/>
        <end position="177"/>
    </location>
</feature>
<feature type="transmembrane region" description="Helical" evidence="8">
    <location>
        <begin position="101"/>
        <end position="120"/>
    </location>
</feature>
<dbReference type="AlphaFoldDB" id="A0A917I2E1"/>
<evidence type="ECO:0000256" key="1">
    <source>
        <dbReference type="ARBA" id="ARBA00004651"/>
    </source>
</evidence>